<name>A0A6C0PAY7_9BACL</name>
<keyword evidence="2" id="KW-1185">Reference proteome</keyword>
<dbReference type="RefSeq" id="WP_162645822.1">
    <property type="nucleotide sequence ID" value="NZ_CP048288.1"/>
</dbReference>
<protein>
    <recommendedName>
        <fullName evidence="3">Terminase</fullName>
    </recommendedName>
</protein>
<reference evidence="1 2" key="1">
    <citation type="submission" date="2020-02" db="EMBL/GenBank/DDBJ databases">
        <title>Paenibacillus sp. nov., isolated from rhizosphere soil of tomato.</title>
        <authorList>
            <person name="Weon H.-Y."/>
            <person name="Lee S.A."/>
        </authorList>
    </citation>
    <scope>NUCLEOTIDE SEQUENCE [LARGE SCALE GENOMIC DNA]</scope>
    <source>
        <strain evidence="1 2">14171R-81</strain>
        <plasmid evidence="1 2">unnamed2</plasmid>
    </source>
</reference>
<evidence type="ECO:0000313" key="1">
    <source>
        <dbReference type="EMBL" id="QHW35688.1"/>
    </source>
</evidence>
<geneLocation type="plasmid" evidence="1 2">
    <name>unnamed2</name>
</geneLocation>
<proteinExistence type="predicted"/>
<dbReference type="InterPro" id="IPR027417">
    <property type="entry name" value="P-loop_NTPase"/>
</dbReference>
<dbReference type="KEGG" id="prz:GZH47_32875"/>
<organism evidence="1 2">
    <name type="scientific">Paenibacillus rhizovicinus</name>
    <dbReference type="NCBI Taxonomy" id="2704463"/>
    <lineage>
        <taxon>Bacteria</taxon>
        <taxon>Bacillati</taxon>
        <taxon>Bacillota</taxon>
        <taxon>Bacilli</taxon>
        <taxon>Bacillales</taxon>
        <taxon>Paenibacillaceae</taxon>
        <taxon>Paenibacillus</taxon>
    </lineage>
</organism>
<keyword evidence="1" id="KW-0614">Plasmid</keyword>
<dbReference type="EMBL" id="CP048288">
    <property type="protein sequence ID" value="QHW35688.1"/>
    <property type="molecule type" value="Genomic_DNA"/>
</dbReference>
<dbReference type="AlphaFoldDB" id="A0A6C0PAY7"/>
<dbReference type="Proteomes" id="UP000479114">
    <property type="component" value="Plasmid unnamed2"/>
</dbReference>
<gene>
    <name evidence="1" type="ORF">GZH47_32875</name>
</gene>
<sequence length="237" mass="27757">MELVHQYLELHPADRLYRSDNAYRVWDDFINADAENKCIIAGRATGKTTAILKRAILNKRDTVLVTSILDSSHRMNRFTEIARELGHEYEVLTQRNGYKEVYVNGKTIYIVSNYSYQQYRGYDLFHSKEVIFEDPENMPAVLEFLEDRREFDHLLMIANVIMVGTINGPHPTAFKSFYRRIREQGKMARRITSIEVLTMAEMAQVQREMPHDRFEREMMCEFEEGGGSYESNYQATG</sequence>
<dbReference type="Gene3D" id="3.40.50.300">
    <property type="entry name" value="P-loop containing nucleotide triphosphate hydrolases"/>
    <property type="match status" value="1"/>
</dbReference>
<evidence type="ECO:0008006" key="3">
    <source>
        <dbReference type="Google" id="ProtNLM"/>
    </source>
</evidence>
<evidence type="ECO:0000313" key="2">
    <source>
        <dbReference type="Proteomes" id="UP000479114"/>
    </source>
</evidence>
<accession>A0A6C0PAY7</accession>